<organism evidence="2 3">
    <name type="scientific">Sorangium cellulosum (strain So ce56)</name>
    <name type="common">Polyangium cellulosum (strain So ce56)</name>
    <dbReference type="NCBI Taxonomy" id="448385"/>
    <lineage>
        <taxon>Bacteria</taxon>
        <taxon>Pseudomonadati</taxon>
        <taxon>Myxococcota</taxon>
        <taxon>Polyangia</taxon>
        <taxon>Polyangiales</taxon>
        <taxon>Polyangiaceae</taxon>
        <taxon>Sorangium</taxon>
    </lineage>
</organism>
<gene>
    <name evidence="2" type="ordered locus">sce5540</name>
</gene>
<proteinExistence type="predicted"/>
<dbReference type="Gene3D" id="3.10.450.50">
    <property type="match status" value="1"/>
</dbReference>
<dbReference type="HOGENOM" id="CLU_698105_0_0_7"/>
<evidence type="ECO:0000313" key="2">
    <source>
        <dbReference type="EMBL" id="CAN95703.1"/>
    </source>
</evidence>
<dbReference type="AlphaFoldDB" id="A9G2Z1"/>
<dbReference type="EMBL" id="AM746676">
    <property type="protein sequence ID" value="CAN95703.1"/>
    <property type="molecule type" value="Genomic_DNA"/>
</dbReference>
<dbReference type="SUPFAM" id="SSF54427">
    <property type="entry name" value="NTF2-like"/>
    <property type="match status" value="1"/>
</dbReference>
<sequence length="395" mass="42302">MKEIGTGAIVVATLALASTVACRNRSEAIPSSTSSATRAPIVSAAPAPSASAPTPPATPAPEALEEKALESALERWNAATNAADRSGLEAMYAKNLTLYERIVTRGAAVKAKLDYVAKHPGFSQKLESPSWSESAEHRIARFRKTWQSQGAAPGSVDAYLVFKQDDGAWRIIDEGDVQTARKMSAKIDTFRKNWKERVWDCPLCSDPELGDDPPSAGPPLGPDRVKASGALPPGAPESIEYGRAYFPRFASAVDVPLFLTATPQSTNGDGRWFYYDAPGADAGAAAGETKHLLECAIGGHFSHGSVPANAKPDPGHVGDPKVTTTTRLEKRDGVLSYERYIYAADGVMNFVLCTFDPTYEGYFYAIVQRMGRSMRAISGGQAGRVVRVSQPYTAE</sequence>
<dbReference type="KEGG" id="scl:sce5540"/>
<accession>A9G2Z1</accession>
<dbReference type="BioCyc" id="SCEL448385:SCE_RS28430-MONOMER"/>
<dbReference type="InterPro" id="IPR032710">
    <property type="entry name" value="NTF2-like_dom_sf"/>
</dbReference>
<keyword evidence="3" id="KW-1185">Reference proteome</keyword>
<dbReference type="PROSITE" id="PS51257">
    <property type="entry name" value="PROKAR_LIPOPROTEIN"/>
    <property type="match status" value="1"/>
</dbReference>
<reference evidence="2 3" key="1">
    <citation type="journal article" date="2007" name="Nat. Biotechnol.">
        <title>Complete genome sequence of the myxobacterium Sorangium cellulosum.</title>
        <authorList>
            <person name="Schneiker S."/>
            <person name="Perlova O."/>
            <person name="Kaiser O."/>
            <person name="Gerth K."/>
            <person name="Alici A."/>
            <person name="Altmeyer M.O."/>
            <person name="Bartels D."/>
            <person name="Bekel T."/>
            <person name="Beyer S."/>
            <person name="Bode E."/>
            <person name="Bode H.B."/>
            <person name="Bolten C.J."/>
            <person name="Choudhuri J.V."/>
            <person name="Doss S."/>
            <person name="Elnakady Y.A."/>
            <person name="Frank B."/>
            <person name="Gaigalat L."/>
            <person name="Goesmann A."/>
            <person name="Groeger C."/>
            <person name="Gross F."/>
            <person name="Jelsbak L."/>
            <person name="Jelsbak L."/>
            <person name="Kalinowski J."/>
            <person name="Kegler C."/>
            <person name="Knauber T."/>
            <person name="Konietzny S."/>
            <person name="Kopp M."/>
            <person name="Krause L."/>
            <person name="Krug D."/>
            <person name="Linke B."/>
            <person name="Mahmud T."/>
            <person name="Martinez-Arias R."/>
            <person name="McHardy A.C."/>
            <person name="Merai M."/>
            <person name="Meyer F."/>
            <person name="Mormann S."/>
            <person name="Munoz-Dorado J."/>
            <person name="Perez J."/>
            <person name="Pradella S."/>
            <person name="Rachid S."/>
            <person name="Raddatz G."/>
            <person name="Rosenau F."/>
            <person name="Rueckert C."/>
            <person name="Sasse F."/>
            <person name="Scharfe M."/>
            <person name="Schuster S.C."/>
            <person name="Suen G."/>
            <person name="Treuner-Lange A."/>
            <person name="Velicer G.J."/>
            <person name="Vorholter F.-J."/>
            <person name="Weissman K.J."/>
            <person name="Welch R.D."/>
            <person name="Wenzel S.C."/>
            <person name="Whitworth D.E."/>
            <person name="Wilhelm S."/>
            <person name="Wittmann C."/>
            <person name="Bloecker H."/>
            <person name="Puehler A."/>
            <person name="Mueller R."/>
        </authorList>
    </citation>
    <scope>NUCLEOTIDE SEQUENCE [LARGE SCALE GENOMIC DNA]</scope>
    <source>
        <strain evidence="3">So ce56</strain>
    </source>
</reference>
<name>A9G2Z1_SORC5</name>
<protein>
    <submittedName>
        <fullName evidence="2">Uncharacterized protein</fullName>
    </submittedName>
</protein>
<evidence type="ECO:0000313" key="3">
    <source>
        <dbReference type="Proteomes" id="UP000002139"/>
    </source>
</evidence>
<evidence type="ECO:0000256" key="1">
    <source>
        <dbReference type="SAM" id="MobiDB-lite"/>
    </source>
</evidence>
<dbReference type="Proteomes" id="UP000002139">
    <property type="component" value="Chromosome"/>
</dbReference>
<feature type="region of interest" description="Disordered" evidence="1">
    <location>
        <begin position="205"/>
        <end position="231"/>
    </location>
</feature>